<keyword evidence="5" id="KW-0418">Kinase</keyword>
<keyword evidence="9" id="KW-1185">Reference proteome</keyword>
<sequence length="94" mass="10788">MSEFVEAQETSYILIRVLGKGAFGEAVLYKKTEDNSLVVWKEINLSNCGDKERRDSQNEIDILSLMDHANIVSYYNHFIDGDTLFIEMEYANGM</sequence>
<accession>V4A0E9</accession>
<evidence type="ECO:0000259" key="7">
    <source>
        <dbReference type="PROSITE" id="PS50011"/>
    </source>
</evidence>
<dbReference type="EMBL" id="KB202481">
    <property type="protein sequence ID" value="ESO90142.1"/>
    <property type="molecule type" value="Genomic_DNA"/>
</dbReference>
<evidence type="ECO:0000313" key="8">
    <source>
        <dbReference type="EMBL" id="ESO90142.1"/>
    </source>
</evidence>
<dbReference type="Proteomes" id="UP000030746">
    <property type="component" value="Unassembled WGS sequence"/>
</dbReference>
<dbReference type="OrthoDB" id="193931at2759"/>
<dbReference type="InterPro" id="IPR051997">
    <property type="entry name" value="STK_NEK"/>
</dbReference>
<evidence type="ECO:0000256" key="1">
    <source>
        <dbReference type="ARBA" id="ARBA00010886"/>
    </source>
</evidence>
<dbReference type="RefSeq" id="XP_009059216.1">
    <property type="nucleotide sequence ID" value="XM_009060968.1"/>
</dbReference>
<dbReference type="Gene3D" id="3.30.200.20">
    <property type="entry name" value="Phosphorylase Kinase, domain 1"/>
    <property type="match status" value="1"/>
</dbReference>
<dbReference type="InterPro" id="IPR000719">
    <property type="entry name" value="Prot_kinase_dom"/>
</dbReference>
<evidence type="ECO:0000256" key="3">
    <source>
        <dbReference type="ARBA" id="ARBA00022679"/>
    </source>
</evidence>
<evidence type="ECO:0000256" key="5">
    <source>
        <dbReference type="ARBA" id="ARBA00022777"/>
    </source>
</evidence>
<organism evidence="8 9">
    <name type="scientific">Lottia gigantea</name>
    <name type="common">Giant owl limpet</name>
    <dbReference type="NCBI Taxonomy" id="225164"/>
    <lineage>
        <taxon>Eukaryota</taxon>
        <taxon>Metazoa</taxon>
        <taxon>Spiralia</taxon>
        <taxon>Lophotrochozoa</taxon>
        <taxon>Mollusca</taxon>
        <taxon>Gastropoda</taxon>
        <taxon>Patellogastropoda</taxon>
        <taxon>Lottioidea</taxon>
        <taxon>Lottiidae</taxon>
        <taxon>Lottia</taxon>
    </lineage>
</organism>
<evidence type="ECO:0000256" key="2">
    <source>
        <dbReference type="ARBA" id="ARBA00022527"/>
    </source>
</evidence>
<dbReference type="SUPFAM" id="SSF56112">
    <property type="entry name" value="Protein kinase-like (PK-like)"/>
    <property type="match status" value="1"/>
</dbReference>
<dbReference type="OMA" id="QYERHCH"/>
<dbReference type="PANTHER" id="PTHR44535">
    <property type="entry name" value="PROTEIN CBG16200"/>
    <property type="match status" value="1"/>
</dbReference>
<dbReference type="CTD" id="20232307"/>
<dbReference type="GeneID" id="20232307"/>
<dbReference type="HOGENOM" id="CLU_2388697_0_0_1"/>
<dbReference type="PANTHER" id="PTHR44535:SF1">
    <property type="entry name" value="SERINE_THREONINE-PROTEIN KINASE NEK9"/>
    <property type="match status" value="1"/>
</dbReference>
<evidence type="ECO:0000256" key="4">
    <source>
        <dbReference type="ARBA" id="ARBA00022741"/>
    </source>
</evidence>
<evidence type="ECO:0000313" key="9">
    <source>
        <dbReference type="Proteomes" id="UP000030746"/>
    </source>
</evidence>
<dbReference type="GO" id="GO:0005524">
    <property type="term" value="F:ATP binding"/>
    <property type="evidence" value="ECO:0007669"/>
    <property type="project" value="UniProtKB-KW"/>
</dbReference>
<keyword evidence="4" id="KW-0547">Nucleotide-binding</keyword>
<evidence type="ECO:0000256" key="6">
    <source>
        <dbReference type="ARBA" id="ARBA00022840"/>
    </source>
</evidence>
<dbReference type="STRING" id="225164.V4A0E9"/>
<dbReference type="GO" id="GO:0004674">
    <property type="term" value="F:protein serine/threonine kinase activity"/>
    <property type="evidence" value="ECO:0007669"/>
    <property type="project" value="UniProtKB-KW"/>
</dbReference>
<dbReference type="PROSITE" id="PS50011">
    <property type="entry name" value="PROTEIN_KINASE_DOM"/>
    <property type="match status" value="1"/>
</dbReference>
<gene>
    <name evidence="8" type="ORF">LOTGIDRAFT_123903</name>
</gene>
<proteinExistence type="inferred from homology"/>
<dbReference type="FunFam" id="3.30.200.20:FF:000097">
    <property type="entry name" value="Probable serine/threonine-protein kinase nek1"/>
    <property type="match status" value="1"/>
</dbReference>
<reference evidence="8 9" key="1">
    <citation type="journal article" date="2013" name="Nature">
        <title>Insights into bilaterian evolution from three spiralian genomes.</title>
        <authorList>
            <person name="Simakov O."/>
            <person name="Marletaz F."/>
            <person name="Cho S.J."/>
            <person name="Edsinger-Gonzales E."/>
            <person name="Havlak P."/>
            <person name="Hellsten U."/>
            <person name="Kuo D.H."/>
            <person name="Larsson T."/>
            <person name="Lv J."/>
            <person name="Arendt D."/>
            <person name="Savage R."/>
            <person name="Osoegawa K."/>
            <person name="de Jong P."/>
            <person name="Grimwood J."/>
            <person name="Chapman J.A."/>
            <person name="Shapiro H."/>
            <person name="Aerts A."/>
            <person name="Otillar R.P."/>
            <person name="Terry A.Y."/>
            <person name="Boore J.L."/>
            <person name="Grigoriev I.V."/>
            <person name="Lindberg D.R."/>
            <person name="Seaver E.C."/>
            <person name="Weisblat D.A."/>
            <person name="Putnam N.H."/>
            <person name="Rokhsar D.S."/>
        </authorList>
    </citation>
    <scope>NUCLEOTIDE SEQUENCE [LARGE SCALE GENOMIC DNA]</scope>
</reference>
<comment type="similarity">
    <text evidence="1">Belongs to the protein kinase superfamily. NEK Ser/Thr protein kinase family. NIMA subfamily.</text>
</comment>
<feature type="domain" description="Protein kinase" evidence="7">
    <location>
        <begin position="12"/>
        <end position="94"/>
    </location>
</feature>
<dbReference type="InterPro" id="IPR011009">
    <property type="entry name" value="Kinase-like_dom_sf"/>
</dbReference>
<keyword evidence="2" id="KW-0723">Serine/threonine-protein kinase</keyword>
<keyword evidence="3" id="KW-0808">Transferase</keyword>
<keyword evidence="6" id="KW-0067">ATP-binding</keyword>
<name>V4A0E9_LOTGI</name>
<protein>
    <recommendedName>
        <fullName evidence="7">Protein kinase domain-containing protein</fullName>
    </recommendedName>
</protein>
<dbReference type="KEGG" id="lgi:LOTGIDRAFT_123903"/>
<dbReference type="Pfam" id="PF00069">
    <property type="entry name" value="Pkinase"/>
    <property type="match status" value="1"/>
</dbReference>
<dbReference type="AlphaFoldDB" id="V4A0E9"/>